<feature type="non-terminal residue" evidence="1">
    <location>
        <position position="1"/>
    </location>
</feature>
<dbReference type="InterPro" id="IPR008969">
    <property type="entry name" value="CarboxyPept-like_regulatory"/>
</dbReference>
<dbReference type="EMBL" id="BARS01020163">
    <property type="protein sequence ID" value="GAG04095.1"/>
    <property type="molecule type" value="Genomic_DNA"/>
</dbReference>
<dbReference type="AlphaFoldDB" id="X0UES5"/>
<dbReference type="InterPro" id="IPR013783">
    <property type="entry name" value="Ig-like_fold"/>
</dbReference>
<gene>
    <name evidence="1" type="ORF">S01H1_32552</name>
</gene>
<reference evidence="1" key="1">
    <citation type="journal article" date="2014" name="Front. Microbiol.">
        <title>High frequency of phylogenetically diverse reductive dehalogenase-homologous genes in deep subseafloor sedimentary metagenomes.</title>
        <authorList>
            <person name="Kawai M."/>
            <person name="Futagami T."/>
            <person name="Toyoda A."/>
            <person name="Takaki Y."/>
            <person name="Nishi S."/>
            <person name="Hori S."/>
            <person name="Arai W."/>
            <person name="Tsubouchi T."/>
            <person name="Morono Y."/>
            <person name="Uchiyama I."/>
            <person name="Ito T."/>
            <person name="Fujiyama A."/>
            <person name="Inagaki F."/>
            <person name="Takami H."/>
        </authorList>
    </citation>
    <scope>NUCLEOTIDE SEQUENCE</scope>
    <source>
        <strain evidence="1">Expedition CK06-06</strain>
    </source>
</reference>
<dbReference type="SUPFAM" id="SSF49464">
    <property type="entry name" value="Carboxypeptidase regulatory domain-like"/>
    <property type="match status" value="1"/>
</dbReference>
<protein>
    <recommendedName>
        <fullName evidence="2">Carboxypeptidase regulatory-like domain-containing protein</fullName>
    </recommendedName>
</protein>
<accession>X0UES5</accession>
<evidence type="ECO:0008006" key="2">
    <source>
        <dbReference type="Google" id="ProtNLM"/>
    </source>
</evidence>
<comment type="caution">
    <text evidence="1">The sequence shown here is derived from an EMBL/GenBank/DDBJ whole genome shotgun (WGS) entry which is preliminary data.</text>
</comment>
<sequence length="273" mass="30458">EQRVVHAEGFGLEQLDEKLQAKSSDLSLEDEEVIHNPEGQTNIEYRGSVRDEKGKPIDGVKVCWFSEQSGGLSLNLSEQWNHPDVRTTDKRGEFMLRNVYGNKIGIYLKAEGYAQCIIGPLVLPGDSKKLMLIVLQPGAEIFGRVLEDGQNVVGARISAHIFSAQLHKMLDSPWPNLITTKTDENGLYRFADLPAGRFSISVMSQKGNLNMAQKQINLEPGYRTELNFGDEEGFTLTGVVTVDGDAVEIASVMIQLPNETYKWGWTDRNGNFR</sequence>
<name>X0UES5_9ZZZZ</name>
<dbReference type="GO" id="GO:0030246">
    <property type="term" value="F:carbohydrate binding"/>
    <property type="evidence" value="ECO:0007669"/>
    <property type="project" value="InterPro"/>
</dbReference>
<dbReference type="SUPFAM" id="SSF49452">
    <property type="entry name" value="Starch-binding domain-like"/>
    <property type="match status" value="1"/>
</dbReference>
<evidence type="ECO:0000313" key="1">
    <source>
        <dbReference type="EMBL" id="GAG04095.1"/>
    </source>
</evidence>
<organism evidence="1">
    <name type="scientific">marine sediment metagenome</name>
    <dbReference type="NCBI Taxonomy" id="412755"/>
    <lineage>
        <taxon>unclassified sequences</taxon>
        <taxon>metagenomes</taxon>
        <taxon>ecological metagenomes</taxon>
    </lineage>
</organism>
<feature type="non-terminal residue" evidence="1">
    <location>
        <position position="273"/>
    </location>
</feature>
<proteinExistence type="predicted"/>
<dbReference type="InterPro" id="IPR013784">
    <property type="entry name" value="Carb-bd-like_fold"/>
</dbReference>
<dbReference type="Gene3D" id="2.60.40.10">
    <property type="entry name" value="Immunoglobulins"/>
    <property type="match status" value="1"/>
</dbReference>